<dbReference type="SUPFAM" id="SSF144232">
    <property type="entry name" value="HIT/MYND zinc finger-like"/>
    <property type="match status" value="1"/>
</dbReference>
<dbReference type="Gene3D" id="6.10.140.2220">
    <property type="match status" value="1"/>
</dbReference>
<dbReference type="Pfam" id="PF01753">
    <property type="entry name" value="zf-MYND"/>
    <property type="match status" value="1"/>
</dbReference>
<evidence type="ECO:0000256" key="4">
    <source>
        <dbReference type="PROSITE-ProRule" id="PRU00134"/>
    </source>
</evidence>
<evidence type="ECO:0000313" key="7">
    <source>
        <dbReference type="EMBL" id="CAE0693104.1"/>
    </source>
</evidence>
<feature type="region of interest" description="Disordered" evidence="5">
    <location>
        <begin position="1"/>
        <end position="24"/>
    </location>
</feature>
<protein>
    <recommendedName>
        <fullName evidence="6">MYND-type domain-containing protein</fullName>
    </recommendedName>
</protein>
<evidence type="ECO:0000256" key="2">
    <source>
        <dbReference type="ARBA" id="ARBA00022771"/>
    </source>
</evidence>
<feature type="domain" description="MYND-type" evidence="6">
    <location>
        <begin position="455"/>
        <end position="497"/>
    </location>
</feature>
<gene>
    <name evidence="7" type="ORF">PCAL00307_LOCUS8540</name>
</gene>
<name>A0A7S3ZTC2_9STRA</name>
<evidence type="ECO:0000259" key="6">
    <source>
        <dbReference type="PROSITE" id="PS50865"/>
    </source>
</evidence>
<dbReference type="EMBL" id="HBIW01010010">
    <property type="protein sequence ID" value="CAE0693104.1"/>
    <property type="molecule type" value="Transcribed_RNA"/>
</dbReference>
<keyword evidence="2 4" id="KW-0863">Zinc-finger</keyword>
<keyword evidence="3" id="KW-0862">Zinc</keyword>
<dbReference type="GO" id="GO:0008270">
    <property type="term" value="F:zinc ion binding"/>
    <property type="evidence" value="ECO:0007669"/>
    <property type="project" value="UniProtKB-KW"/>
</dbReference>
<reference evidence="7" key="1">
    <citation type="submission" date="2021-01" db="EMBL/GenBank/DDBJ databases">
        <authorList>
            <person name="Corre E."/>
            <person name="Pelletier E."/>
            <person name="Niang G."/>
            <person name="Scheremetjew M."/>
            <person name="Finn R."/>
            <person name="Kale V."/>
            <person name="Holt S."/>
            <person name="Cochrane G."/>
            <person name="Meng A."/>
            <person name="Brown T."/>
            <person name="Cohen L."/>
        </authorList>
    </citation>
    <scope>NUCLEOTIDE SEQUENCE</scope>
    <source>
        <strain evidence="7">CCMP1756</strain>
    </source>
</reference>
<sequence length="506" mass="55012">MRAGNPLERRPRAKRVHGTRPGPCAHRVSWVPSTRHQWFRGRIDGVERHAIDSGSRRRRRSHAQDGPLACASLVVAEPGMRPLQLTEGIKRVGCEVLFALSRREDRKDELIAAWQRVEPGDADAVEVFVEPRGPAPSFLFQPLLQGRVEDHELVSYVAYARHAGLPKYGTLALCLANALREGIRKLNGARRASALQVLNPALQQVLALEDDDPDDIKEWAGFGMGLQTTLRGFLRALTAIGRFFDDTASTSSELLNKIPGKDDLGYEPLTDPIFGHSVDAWLHSTIPVKDGVLAARGDRHGRVLRGWASALRGAAVAAVAAVGADYASVCETPPPDSWLGQEVQLALSVRGWLFVKTQVKEGRFTIEFDKGQQTPSSQEALPCLHAMRGLVTEAKNGPKGLGEVSLVQARFVLSETRTVTAVSLAKGEDDAVATLSSTPDDAVVLVDVCDGEHACACCGARATKQVPVKACTGCHRVAYCSRKCQASHWKKGHRKLCPRLRALGVI</sequence>
<evidence type="ECO:0000256" key="3">
    <source>
        <dbReference type="ARBA" id="ARBA00022833"/>
    </source>
</evidence>
<evidence type="ECO:0000256" key="5">
    <source>
        <dbReference type="SAM" id="MobiDB-lite"/>
    </source>
</evidence>
<accession>A0A7S3ZTC2</accession>
<dbReference type="AlphaFoldDB" id="A0A7S3ZTC2"/>
<proteinExistence type="predicted"/>
<evidence type="ECO:0000256" key="1">
    <source>
        <dbReference type="ARBA" id="ARBA00022723"/>
    </source>
</evidence>
<dbReference type="InterPro" id="IPR002893">
    <property type="entry name" value="Znf_MYND"/>
</dbReference>
<dbReference type="PROSITE" id="PS50865">
    <property type="entry name" value="ZF_MYND_2"/>
    <property type="match status" value="1"/>
</dbReference>
<keyword evidence="1" id="KW-0479">Metal-binding</keyword>
<organism evidence="7">
    <name type="scientific">Pelagomonas calceolata</name>
    <dbReference type="NCBI Taxonomy" id="35677"/>
    <lineage>
        <taxon>Eukaryota</taxon>
        <taxon>Sar</taxon>
        <taxon>Stramenopiles</taxon>
        <taxon>Ochrophyta</taxon>
        <taxon>Pelagophyceae</taxon>
        <taxon>Pelagomonadales</taxon>
        <taxon>Pelagomonadaceae</taxon>
        <taxon>Pelagomonas</taxon>
    </lineage>
</organism>